<dbReference type="GO" id="GO:0050830">
    <property type="term" value="P:defense response to Gram-positive bacterium"/>
    <property type="evidence" value="ECO:0007669"/>
    <property type="project" value="TreeGrafter"/>
</dbReference>
<evidence type="ECO:0000256" key="2">
    <source>
        <dbReference type="ARBA" id="ARBA00005320"/>
    </source>
</evidence>
<accession>G3TU61</accession>
<proteinExistence type="inferred from homology"/>
<dbReference type="PANTHER" id="PTHR10206">
    <property type="entry name" value="CATHELICIDIN"/>
    <property type="match status" value="1"/>
</dbReference>
<dbReference type="GeneTree" id="ENSGT00390000000410"/>
<name>G3TU61_LOXAF</name>
<keyword evidence="6" id="KW-1185">Reference proteome</keyword>
<dbReference type="Pfam" id="PF00666">
    <property type="entry name" value="Cathelicidins"/>
    <property type="match status" value="1"/>
</dbReference>
<dbReference type="GO" id="GO:0045087">
    <property type="term" value="P:innate immune response"/>
    <property type="evidence" value="ECO:0007669"/>
    <property type="project" value="TreeGrafter"/>
</dbReference>
<comment type="subcellular location">
    <subcellularLocation>
        <location evidence="1">Secreted</location>
    </subcellularLocation>
</comment>
<dbReference type="InParanoid" id="G3TU61"/>
<evidence type="ECO:0000313" key="6">
    <source>
        <dbReference type="Proteomes" id="UP000007646"/>
    </source>
</evidence>
<evidence type="ECO:0000256" key="1">
    <source>
        <dbReference type="ARBA" id="ARBA00004613"/>
    </source>
</evidence>
<reference evidence="5" key="2">
    <citation type="submission" date="2025-08" db="UniProtKB">
        <authorList>
            <consortium name="Ensembl"/>
        </authorList>
    </citation>
    <scope>IDENTIFICATION</scope>
    <source>
        <strain evidence="5">Isolate ISIS603380</strain>
    </source>
</reference>
<dbReference type="SUPFAM" id="SSF54403">
    <property type="entry name" value="Cystatin/monellin"/>
    <property type="match status" value="1"/>
</dbReference>
<dbReference type="Ensembl" id="ENSLAFT00000027792.1">
    <property type="protein sequence ID" value="ENSLAFP00000019119.1"/>
    <property type="gene ID" value="ENSLAFG00000031018.1"/>
</dbReference>
<protein>
    <submittedName>
        <fullName evidence="5">Uncharacterized protein</fullName>
    </submittedName>
</protein>
<evidence type="ECO:0000256" key="4">
    <source>
        <dbReference type="ARBA" id="ARBA00023157"/>
    </source>
</evidence>
<dbReference type="GO" id="GO:0005615">
    <property type="term" value="C:extracellular space"/>
    <property type="evidence" value="ECO:0007669"/>
    <property type="project" value="TreeGrafter"/>
</dbReference>
<reference evidence="5 6" key="1">
    <citation type="submission" date="2009-06" db="EMBL/GenBank/DDBJ databases">
        <title>The Genome Sequence of Loxodonta africana (African elephant).</title>
        <authorList>
            <person name="Di Palma F."/>
            <person name="Heiman D."/>
            <person name="Young S."/>
            <person name="Johnson J."/>
            <person name="Lander E.S."/>
            <person name="Lindblad-Toh K."/>
        </authorList>
    </citation>
    <scope>NUCLEOTIDE SEQUENCE [LARGE SCALE GENOMIC DNA]</scope>
    <source>
        <strain evidence="5 6">Isolate ISIS603380</strain>
    </source>
</reference>
<reference evidence="5" key="3">
    <citation type="submission" date="2025-09" db="UniProtKB">
        <authorList>
            <consortium name="Ensembl"/>
        </authorList>
    </citation>
    <scope>IDENTIFICATION</scope>
    <source>
        <strain evidence="5">Isolate ISIS603380</strain>
    </source>
</reference>
<dbReference type="STRING" id="9785.ENSLAFP00000019119"/>
<dbReference type="GO" id="GO:0001530">
    <property type="term" value="F:lipopolysaccharide binding"/>
    <property type="evidence" value="ECO:0007669"/>
    <property type="project" value="TreeGrafter"/>
</dbReference>
<dbReference type="Proteomes" id="UP000007646">
    <property type="component" value="Unassembled WGS sequence"/>
</dbReference>
<dbReference type="OMA" id="RSYYFFE"/>
<evidence type="ECO:0000256" key="3">
    <source>
        <dbReference type="ARBA" id="ARBA00022525"/>
    </source>
</evidence>
<dbReference type="InterPro" id="IPR046350">
    <property type="entry name" value="Cystatin_sf"/>
</dbReference>
<comment type="similarity">
    <text evidence="2">Belongs to the cathelicidin family.</text>
</comment>
<dbReference type="InterPro" id="IPR001894">
    <property type="entry name" value="Cathelicidin-like"/>
</dbReference>
<evidence type="ECO:0000313" key="5">
    <source>
        <dbReference type="Ensembl" id="ENSLAFP00000019119.1"/>
    </source>
</evidence>
<keyword evidence="4" id="KW-1015">Disulfide bond</keyword>
<dbReference type="PANTHER" id="PTHR10206:SF0">
    <property type="entry name" value="CATHELICIDIN B1-RELATED"/>
    <property type="match status" value="1"/>
</dbReference>
<dbReference type="GO" id="GO:0061844">
    <property type="term" value="P:antimicrobial humoral immune response mediated by antimicrobial peptide"/>
    <property type="evidence" value="ECO:0007669"/>
    <property type="project" value="TreeGrafter"/>
</dbReference>
<dbReference type="Gene3D" id="3.10.450.10">
    <property type="match status" value="1"/>
</dbReference>
<dbReference type="GO" id="GO:0050829">
    <property type="term" value="P:defense response to Gram-negative bacterium"/>
    <property type="evidence" value="ECO:0007669"/>
    <property type="project" value="TreeGrafter"/>
</dbReference>
<organism evidence="5 6">
    <name type="scientific">Loxodonta africana</name>
    <name type="common">African elephant</name>
    <dbReference type="NCBI Taxonomy" id="9785"/>
    <lineage>
        <taxon>Eukaryota</taxon>
        <taxon>Metazoa</taxon>
        <taxon>Chordata</taxon>
        <taxon>Craniata</taxon>
        <taxon>Vertebrata</taxon>
        <taxon>Euteleostomi</taxon>
        <taxon>Mammalia</taxon>
        <taxon>Eutheria</taxon>
        <taxon>Afrotheria</taxon>
        <taxon>Proboscidea</taxon>
        <taxon>Elephantidae</taxon>
        <taxon>Loxodonta</taxon>
    </lineage>
</organism>
<dbReference type="AlphaFoldDB" id="G3TU61"/>
<sequence length="157" mass="18122">MLLVLTWVEPTSLTEDFSLSQAEALEFTINNYNNQSDEEYAFCVLETQPQPDWDPTLSEPQSLYFTIKETECKMVENLTLEQCPFKDNGQVKNCLAIIETSGEGLSVELTCEPQNPAEKMLKDFFRKSNLVRAHRDLRKFLQKMKKMIGQLVPKRGH</sequence>
<dbReference type="eggNOG" id="ENOG502SAES">
    <property type="taxonomic scope" value="Eukaryota"/>
</dbReference>
<keyword evidence="3" id="KW-0964">Secreted</keyword>